<sequence length="74" mass="8117">MLSSKKNNQIVIYIIKGSTIKRFLILDLIIGSGIFYVVKFISSSVLIASASSFIGTEGIKKAPKVLKNAIRLIF</sequence>
<keyword evidence="1" id="KW-1133">Transmembrane helix</keyword>
<protein>
    <submittedName>
        <fullName evidence="2">Uncharacterized protein</fullName>
    </submittedName>
</protein>
<evidence type="ECO:0000313" key="2">
    <source>
        <dbReference type="EMBL" id="ASS93115.1"/>
    </source>
</evidence>
<dbReference type="Proteomes" id="UP000214618">
    <property type="component" value="Chromosome"/>
</dbReference>
<evidence type="ECO:0000313" key="3">
    <source>
        <dbReference type="Proteomes" id="UP000214618"/>
    </source>
</evidence>
<keyword evidence="1" id="KW-0472">Membrane</keyword>
<dbReference type="EMBL" id="CP017704">
    <property type="protein sequence ID" value="ASS93115.1"/>
    <property type="molecule type" value="Genomic_DNA"/>
</dbReference>
<keyword evidence="1" id="KW-0812">Transmembrane</keyword>
<evidence type="ECO:0000256" key="1">
    <source>
        <dbReference type="SAM" id="Phobius"/>
    </source>
</evidence>
<proteinExistence type="predicted"/>
<dbReference type="AlphaFoldDB" id="A0A223EDE1"/>
<name>A0A223EDE1_9BACI</name>
<accession>A0A223EDE1</accession>
<gene>
    <name evidence="2" type="ORF">BS1321_03530</name>
</gene>
<feature type="transmembrane region" description="Helical" evidence="1">
    <location>
        <begin position="23"/>
        <end position="42"/>
    </location>
</feature>
<reference evidence="2 3" key="1">
    <citation type="submission" date="2016-10" db="EMBL/GenBank/DDBJ databases">
        <title>The whole genome sequencing and assembly of Bacillus simplex DSM 1321 strain.</title>
        <authorList>
            <person name="Park M.-K."/>
            <person name="Lee Y.-J."/>
            <person name="Yi H."/>
            <person name="Bahn Y.-S."/>
            <person name="Kim J.F."/>
            <person name="Lee D.-W."/>
        </authorList>
    </citation>
    <scope>NUCLEOTIDE SEQUENCE [LARGE SCALE GENOMIC DNA]</scope>
    <source>
        <strain evidence="2 3">DSM 1321</strain>
    </source>
</reference>
<organism evidence="2 3">
    <name type="scientific">Peribacillus simplex NBRC 15720 = DSM 1321</name>
    <dbReference type="NCBI Taxonomy" id="1349754"/>
    <lineage>
        <taxon>Bacteria</taxon>
        <taxon>Bacillati</taxon>
        <taxon>Bacillota</taxon>
        <taxon>Bacilli</taxon>
        <taxon>Bacillales</taxon>
        <taxon>Bacillaceae</taxon>
        <taxon>Peribacillus</taxon>
    </lineage>
</organism>